<accession>A0A9P6WM59</accession>
<dbReference type="Proteomes" id="UP000697127">
    <property type="component" value="Unassembled WGS sequence"/>
</dbReference>
<dbReference type="EMBL" id="PUHW01000079">
    <property type="protein sequence ID" value="KAG0689459.1"/>
    <property type="molecule type" value="Genomic_DNA"/>
</dbReference>
<sequence length="99" mass="11051">MIPSNILGVFTPPEESRPIPDEENCLACQVMGSLTCLAGGIYFMSEIPFQGSNSSTKKNPLWWKNSVKTTGLGLFMFGIYRGGEGWLWNKHLKYKGSLF</sequence>
<name>A0A9P6WM59_9ASCO</name>
<evidence type="ECO:0000313" key="2">
    <source>
        <dbReference type="Proteomes" id="UP000697127"/>
    </source>
</evidence>
<protein>
    <recommendedName>
        <fullName evidence="3">DUF4536 domain-containing protein</fullName>
    </recommendedName>
</protein>
<gene>
    <name evidence="1" type="ORF">C6P40_004996</name>
</gene>
<dbReference type="OrthoDB" id="4083608at2759"/>
<evidence type="ECO:0008006" key="3">
    <source>
        <dbReference type="Google" id="ProtNLM"/>
    </source>
</evidence>
<organism evidence="1 2">
    <name type="scientific">Pichia californica</name>
    <dbReference type="NCBI Taxonomy" id="460514"/>
    <lineage>
        <taxon>Eukaryota</taxon>
        <taxon>Fungi</taxon>
        <taxon>Dikarya</taxon>
        <taxon>Ascomycota</taxon>
        <taxon>Saccharomycotina</taxon>
        <taxon>Pichiomycetes</taxon>
        <taxon>Pichiales</taxon>
        <taxon>Pichiaceae</taxon>
        <taxon>Pichia</taxon>
    </lineage>
</organism>
<reference evidence="1" key="1">
    <citation type="submission" date="2020-11" db="EMBL/GenBank/DDBJ databases">
        <title>Kefir isolates.</title>
        <authorList>
            <person name="Marcisauskas S."/>
            <person name="Kim Y."/>
            <person name="Blasche S."/>
        </authorList>
    </citation>
    <scope>NUCLEOTIDE SEQUENCE</scope>
    <source>
        <strain evidence="1">Olga-1</strain>
    </source>
</reference>
<dbReference type="AlphaFoldDB" id="A0A9P6WM59"/>
<dbReference type="PANTHER" id="PTHR28048">
    <property type="entry name" value="ACR195WP"/>
    <property type="match status" value="1"/>
</dbReference>
<dbReference type="PANTHER" id="PTHR28048:SF1">
    <property type="entry name" value="ACR195WP"/>
    <property type="match status" value="1"/>
</dbReference>
<comment type="caution">
    <text evidence="1">The sequence shown here is derived from an EMBL/GenBank/DDBJ whole genome shotgun (WGS) entry which is preliminary data.</text>
</comment>
<dbReference type="InterPro" id="IPR053092">
    <property type="entry name" value="Mitochondrial_unc_protein"/>
</dbReference>
<keyword evidence="2" id="KW-1185">Reference proteome</keyword>
<evidence type="ECO:0000313" key="1">
    <source>
        <dbReference type="EMBL" id="KAG0689459.1"/>
    </source>
</evidence>
<proteinExistence type="predicted"/>